<keyword evidence="2" id="KW-0732">Signal</keyword>
<feature type="region of interest" description="Disordered" evidence="1">
    <location>
        <begin position="55"/>
        <end position="143"/>
    </location>
</feature>
<dbReference type="eggNOG" id="ENOG502T4K5">
    <property type="taxonomic scope" value="Eukaryota"/>
</dbReference>
<protein>
    <submittedName>
        <fullName evidence="3">Uncharacterized protein</fullName>
    </submittedName>
</protein>
<reference evidence="4" key="1">
    <citation type="journal article" date="2014" name="Genome Announc.">
        <title>Draft genome sequence of Colletotrichum sublineola, a destructive pathogen of cultivated sorghum.</title>
        <authorList>
            <person name="Baroncelli R."/>
            <person name="Sanz-Martin J.M."/>
            <person name="Rech G.E."/>
            <person name="Sukno S.A."/>
            <person name="Thon M.R."/>
        </authorList>
    </citation>
    <scope>NUCLEOTIDE SEQUENCE [LARGE SCALE GENOMIC DNA]</scope>
    <source>
        <strain evidence="4">TX430BB</strain>
    </source>
</reference>
<feature type="compositionally biased region" description="Basic and acidic residues" evidence="1">
    <location>
        <begin position="214"/>
        <end position="223"/>
    </location>
</feature>
<name>A0A066X315_COLSU</name>
<evidence type="ECO:0000313" key="3">
    <source>
        <dbReference type="EMBL" id="KDN63533.1"/>
    </source>
</evidence>
<evidence type="ECO:0000256" key="1">
    <source>
        <dbReference type="SAM" id="MobiDB-lite"/>
    </source>
</evidence>
<feature type="compositionally biased region" description="Basic and acidic residues" evidence="1">
    <location>
        <begin position="354"/>
        <end position="369"/>
    </location>
</feature>
<feature type="signal peptide" evidence="2">
    <location>
        <begin position="1"/>
        <end position="20"/>
    </location>
</feature>
<dbReference type="OrthoDB" id="4843554at2759"/>
<dbReference type="AlphaFoldDB" id="A0A066X315"/>
<feature type="chain" id="PRO_5001634443" evidence="2">
    <location>
        <begin position="21"/>
        <end position="394"/>
    </location>
</feature>
<sequence length="394" mass="42360">MKGTKTSALVLSGLAALTRAREVKVDEVPVECATICGPIVELTFKCDIDGSFDELKRRNLDGPPTNPLPPERRQARKPYPGGRGHEVARRHHHRRPAQDGVVGGGRDDGGGGGGGGDVDTSTSAQRRKAATTGPVDAAGNTTPVHSEDVHITFTTTAAFEYINILDAYLDYKSLNYKHFDKYIHDEVHDYKLCENEHLHDDKNLLHHAVHNEFHDNKYPDNEHSPATSGTSGTPTSPAGVHHIDRLPDDATTSDNGTDPGSATGTVYSSNIRSATGDTTTSTAAIIHITVATTAPGTPYAASPNIFIVVIAVDSLPALIHSADNAATATAHAPAVLQRSRSKTHRRWGTPEAAEPGRDSRERRKGVHLHEQELRRAAAGGSMSKLYTKVWELGE</sequence>
<organism evidence="3 4">
    <name type="scientific">Colletotrichum sublineola</name>
    <name type="common">Sorghum anthracnose fungus</name>
    <dbReference type="NCBI Taxonomy" id="1173701"/>
    <lineage>
        <taxon>Eukaryota</taxon>
        <taxon>Fungi</taxon>
        <taxon>Dikarya</taxon>
        <taxon>Ascomycota</taxon>
        <taxon>Pezizomycotina</taxon>
        <taxon>Sordariomycetes</taxon>
        <taxon>Hypocreomycetidae</taxon>
        <taxon>Glomerellales</taxon>
        <taxon>Glomerellaceae</taxon>
        <taxon>Colletotrichum</taxon>
        <taxon>Colletotrichum graminicola species complex</taxon>
    </lineage>
</organism>
<gene>
    <name evidence="3" type="ORF">CSUB01_07932</name>
</gene>
<dbReference type="Proteomes" id="UP000027238">
    <property type="component" value="Unassembled WGS sequence"/>
</dbReference>
<feature type="compositionally biased region" description="Polar residues" evidence="1">
    <location>
        <begin position="250"/>
        <end position="272"/>
    </location>
</feature>
<keyword evidence="4" id="KW-1185">Reference proteome</keyword>
<comment type="caution">
    <text evidence="3">The sequence shown here is derived from an EMBL/GenBank/DDBJ whole genome shotgun (WGS) entry which is preliminary data.</text>
</comment>
<dbReference type="STRING" id="1173701.A0A066X315"/>
<dbReference type="HOGENOM" id="CLU_700224_0_0_1"/>
<feature type="region of interest" description="Disordered" evidence="1">
    <location>
        <begin position="214"/>
        <end position="275"/>
    </location>
</feature>
<accession>A0A066X315</accession>
<proteinExistence type="predicted"/>
<feature type="compositionally biased region" description="Low complexity" evidence="1">
    <location>
        <begin position="224"/>
        <end position="239"/>
    </location>
</feature>
<dbReference type="EMBL" id="JMSE01001215">
    <property type="protein sequence ID" value="KDN63533.1"/>
    <property type="molecule type" value="Genomic_DNA"/>
</dbReference>
<feature type="region of interest" description="Disordered" evidence="1">
    <location>
        <begin position="329"/>
        <end position="369"/>
    </location>
</feature>
<evidence type="ECO:0000313" key="4">
    <source>
        <dbReference type="Proteomes" id="UP000027238"/>
    </source>
</evidence>
<evidence type="ECO:0000256" key="2">
    <source>
        <dbReference type="SAM" id="SignalP"/>
    </source>
</evidence>